<keyword evidence="2" id="KW-0472">Membrane</keyword>
<keyword evidence="2" id="KW-0812">Transmembrane</keyword>
<keyword evidence="2" id="KW-1133">Transmembrane helix</keyword>
<dbReference type="NCBIfam" id="TIGR03931">
    <property type="entry name" value="T7SS_Rv3446c"/>
    <property type="match status" value="1"/>
</dbReference>
<feature type="transmembrane region" description="Helical" evidence="2">
    <location>
        <begin position="275"/>
        <end position="296"/>
    </location>
</feature>
<evidence type="ECO:0000256" key="2">
    <source>
        <dbReference type="SAM" id="Phobius"/>
    </source>
</evidence>
<reference evidence="3" key="1">
    <citation type="submission" date="2019-07" db="EMBL/GenBank/DDBJ databases">
        <title>Genomic Encyclopedia of Type Strains, Phase IV (KMG-IV): sequencing the most valuable type-strain genomes for metagenomic binning, comparative biology and taxonomic classification.</title>
        <authorList>
            <person name="Goeker M."/>
        </authorList>
    </citation>
    <scope>NUCLEOTIDE SEQUENCE</scope>
    <source>
        <strain evidence="3">DSM 44596</strain>
    </source>
</reference>
<organism evidence="3">
    <name type="scientific">Nocardia globerula</name>
    <dbReference type="NCBI Taxonomy" id="1818"/>
    <lineage>
        <taxon>Bacteria</taxon>
        <taxon>Bacillati</taxon>
        <taxon>Actinomycetota</taxon>
        <taxon>Actinomycetes</taxon>
        <taxon>Mycobacteriales</taxon>
        <taxon>Nocardiaceae</taxon>
        <taxon>Nocardia</taxon>
    </lineage>
</organism>
<dbReference type="AlphaFoldDB" id="A0A652YXQ8"/>
<name>A0A652YXQ8_NOCGL</name>
<sequence length="495" mass="52918">MTSGHTLSVSVHIGSSNAWSATGQREFCCRVDTEQHSSPAAALPAVNPLDFIDDNYMEIGGRIAPTDLELVHLILHTVQGCGLADADVLYLSYPTEWGNTRKGRLLDAARQVGYDVVLVPTAIAIARATRGSWRARCIVVEIRGGDVVVSCVRDFDGDVTLMNTQRRALSELPQLFGEFEELTVRDSVVVVGRHSHSIASSLERGSRSIHGYASVRVLDESRIVRAIVDPRVRLESVTAENSAGRAVDNSAFGDRWVPPSRLVTPADSGVRQRRWLPVLAVSVVVVGLLGVGVAVATGRGGVESTAVEGTAVEARTTDGESADVVPPTAQPTTLGSAQPSTLVPSTTSAVATTTIPLAGGNVSVVVPAGWAADRGGSAAGRMDLIPASGNDRKIVIVEKELRAGVEFDAVEIDLREQLSAIEDPLRFGNLESTVAVDGRKVLLYREFPDGYSEVRWQVFVERGRQVSIGCQYLVGEWDAFEPECAQIVESLSSVN</sequence>
<protein>
    <submittedName>
        <fullName evidence="3">Type VII secretion-associated protein (TIGR03931 family)</fullName>
    </submittedName>
</protein>
<feature type="region of interest" description="Disordered" evidence="1">
    <location>
        <begin position="316"/>
        <end position="342"/>
    </location>
</feature>
<evidence type="ECO:0000313" key="3">
    <source>
        <dbReference type="EMBL" id="TYQ08270.1"/>
    </source>
</evidence>
<dbReference type="EMBL" id="VNIQ01000001">
    <property type="protein sequence ID" value="TYQ08270.1"/>
    <property type="molecule type" value="Genomic_DNA"/>
</dbReference>
<accession>A0A652YXQ8</accession>
<evidence type="ECO:0000256" key="1">
    <source>
        <dbReference type="SAM" id="MobiDB-lite"/>
    </source>
</evidence>
<comment type="caution">
    <text evidence="3">The sequence shown here is derived from an EMBL/GenBank/DDBJ whole genome shotgun (WGS) entry which is preliminary data.</text>
</comment>
<gene>
    <name evidence="3" type="ORF">FNL38_101641</name>
</gene>
<proteinExistence type="predicted"/>
<dbReference type="InterPro" id="IPR023840">
    <property type="entry name" value="T7SS_Rv3446c"/>
</dbReference>